<accession>A0A9R0D0G0</accession>
<feature type="compositionally biased region" description="Acidic residues" evidence="1">
    <location>
        <begin position="87"/>
        <end position="108"/>
    </location>
</feature>
<dbReference type="GeneID" id="118266634"/>
<organism evidence="2 3">
    <name type="scientific">Spodoptera frugiperda</name>
    <name type="common">Fall armyworm</name>
    <dbReference type="NCBI Taxonomy" id="7108"/>
    <lineage>
        <taxon>Eukaryota</taxon>
        <taxon>Metazoa</taxon>
        <taxon>Ecdysozoa</taxon>
        <taxon>Arthropoda</taxon>
        <taxon>Hexapoda</taxon>
        <taxon>Insecta</taxon>
        <taxon>Pterygota</taxon>
        <taxon>Neoptera</taxon>
        <taxon>Endopterygota</taxon>
        <taxon>Lepidoptera</taxon>
        <taxon>Glossata</taxon>
        <taxon>Ditrysia</taxon>
        <taxon>Noctuoidea</taxon>
        <taxon>Noctuidae</taxon>
        <taxon>Amphipyrinae</taxon>
        <taxon>Spodoptera</taxon>
    </lineage>
</organism>
<sequence length="158" mass="18561">MDQSKRAAIRKELVKHFLKELGVRTDPEEDADEEMEYQSASPVQREADSTEARQVSEYMKKIKSFFIEHRTRSELQSLKRRRMSSSSDDDADDNDADDDEDDEDEDEEYFKQRAERRKKHKAYPPGQVKPRRIMTARSTMPVVVTKVDDRPLPSRSNH</sequence>
<reference evidence="3" key="1">
    <citation type="submission" date="2025-08" db="UniProtKB">
        <authorList>
            <consortium name="RefSeq"/>
        </authorList>
    </citation>
    <scope>IDENTIFICATION</scope>
    <source>
        <tissue evidence="3">Whole larval tissue</tissue>
    </source>
</reference>
<feature type="region of interest" description="Disordered" evidence="1">
    <location>
        <begin position="22"/>
        <end position="53"/>
    </location>
</feature>
<dbReference type="AlphaFoldDB" id="A0A9R0D0G0"/>
<protein>
    <submittedName>
        <fullName evidence="3">Uncharacterized protein LOC118266634</fullName>
    </submittedName>
</protein>
<feature type="compositionally biased region" description="Acidic residues" evidence="1">
    <location>
        <begin position="27"/>
        <end position="36"/>
    </location>
</feature>
<evidence type="ECO:0000256" key="1">
    <source>
        <dbReference type="SAM" id="MobiDB-lite"/>
    </source>
</evidence>
<dbReference type="Proteomes" id="UP000829999">
    <property type="component" value="Chromosome 25"/>
</dbReference>
<dbReference type="OrthoDB" id="7430417at2759"/>
<keyword evidence="2" id="KW-1185">Reference proteome</keyword>
<gene>
    <name evidence="3" type="primary">LOC118266634</name>
</gene>
<evidence type="ECO:0000313" key="2">
    <source>
        <dbReference type="Proteomes" id="UP000829999"/>
    </source>
</evidence>
<proteinExistence type="predicted"/>
<evidence type="ECO:0000313" key="3">
    <source>
        <dbReference type="RefSeq" id="XP_035435995.2"/>
    </source>
</evidence>
<feature type="region of interest" description="Disordered" evidence="1">
    <location>
        <begin position="73"/>
        <end position="158"/>
    </location>
</feature>
<name>A0A9R0D0G0_SPOFR</name>
<dbReference type="RefSeq" id="XP_035435995.2">
    <property type="nucleotide sequence ID" value="XM_035580102.2"/>
</dbReference>